<keyword evidence="2 4" id="KW-0479">Metal-binding</keyword>
<comment type="similarity">
    <text evidence="1">Belongs to the arginase family. Agmatinase subfamily.</text>
</comment>
<feature type="binding site" evidence="4">
    <location>
        <position position="131"/>
    </location>
    <ligand>
        <name>Mn(2+)</name>
        <dbReference type="ChEBI" id="CHEBI:29035"/>
        <label>1</label>
    </ligand>
</feature>
<evidence type="ECO:0000256" key="2">
    <source>
        <dbReference type="ARBA" id="ARBA00022723"/>
    </source>
</evidence>
<dbReference type="Pfam" id="PF00491">
    <property type="entry name" value="Arginase"/>
    <property type="match status" value="1"/>
</dbReference>
<evidence type="ECO:0000313" key="5">
    <source>
        <dbReference type="EMBL" id="WOF16193.1"/>
    </source>
</evidence>
<protein>
    <submittedName>
        <fullName evidence="5">Agmatinase</fullName>
        <ecNumber evidence="5">3.5.3.11</ecNumber>
    </submittedName>
</protein>
<name>A0AA97FDS6_9EURY</name>
<reference evidence="5 6" key="1">
    <citation type="submission" date="2019-09" db="EMBL/GenBank/DDBJ databases">
        <title>The complete genome of Methanoplanus sp. FWC-SCC4.</title>
        <authorList>
            <person name="Chen S.-C."/>
            <person name="Zhou Y.-Z."/>
            <person name="Lai M.-C."/>
        </authorList>
    </citation>
    <scope>NUCLEOTIDE SEQUENCE [LARGE SCALE GENOMIC DNA]</scope>
    <source>
        <strain evidence="5 6">FWC-SCC4</strain>
    </source>
</reference>
<organism evidence="5 6">
    <name type="scientific">Methanochimaera problematica</name>
    <dbReference type="NCBI Taxonomy" id="2609417"/>
    <lineage>
        <taxon>Archaea</taxon>
        <taxon>Methanobacteriati</taxon>
        <taxon>Methanobacteriota</taxon>
        <taxon>Stenosarchaea group</taxon>
        <taxon>Methanomicrobia</taxon>
        <taxon>Methanomicrobiales</taxon>
        <taxon>Methanomicrobiaceae</taxon>
        <taxon>Methanochimaera</taxon>
    </lineage>
</organism>
<evidence type="ECO:0000256" key="1">
    <source>
        <dbReference type="ARBA" id="ARBA00009227"/>
    </source>
</evidence>
<feature type="binding site" evidence="4">
    <location>
        <position position="129"/>
    </location>
    <ligand>
        <name>Mn(2+)</name>
        <dbReference type="ChEBI" id="CHEBI:29035"/>
        <label>1</label>
    </ligand>
</feature>
<evidence type="ECO:0000313" key="6">
    <source>
        <dbReference type="Proteomes" id="UP001301797"/>
    </source>
</evidence>
<dbReference type="RefSeq" id="WP_317137776.1">
    <property type="nucleotide sequence ID" value="NZ_CP043875.1"/>
</dbReference>
<dbReference type="NCBIfam" id="TIGR01230">
    <property type="entry name" value="agmatinase"/>
    <property type="match status" value="1"/>
</dbReference>
<gene>
    <name evidence="5" type="primary">speB</name>
    <name evidence="5" type="ORF">F1737_05460</name>
</gene>
<dbReference type="Gene3D" id="3.40.800.10">
    <property type="entry name" value="Ureohydrolase domain"/>
    <property type="match status" value="1"/>
</dbReference>
<dbReference type="GO" id="GO:0046872">
    <property type="term" value="F:metal ion binding"/>
    <property type="evidence" value="ECO:0007669"/>
    <property type="project" value="UniProtKB-KW"/>
</dbReference>
<evidence type="ECO:0000256" key="4">
    <source>
        <dbReference type="PIRSR" id="PIRSR036979-1"/>
    </source>
</evidence>
<dbReference type="AlphaFoldDB" id="A0AA97FDS6"/>
<dbReference type="PROSITE" id="PS51409">
    <property type="entry name" value="ARGINASE_2"/>
    <property type="match status" value="1"/>
</dbReference>
<dbReference type="Proteomes" id="UP001301797">
    <property type="component" value="Chromosome"/>
</dbReference>
<proteinExistence type="inferred from homology"/>
<feature type="binding site" evidence="4">
    <location>
        <position position="127"/>
    </location>
    <ligand>
        <name>Mn(2+)</name>
        <dbReference type="ChEBI" id="CHEBI:29035"/>
        <label>1</label>
    </ligand>
</feature>
<evidence type="ECO:0000256" key="3">
    <source>
        <dbReference type="ARBA" id="ARBA00022801"/>
    </source>
</evidence>
<dbReference type="PANTHER" id="PTHR11358:SF26">
    <property type="entry name" value="GUANIDINO ACID HYDROLASE, MITOCHONDRIAL"/>
    <property type="match status" value="1"/>
</dbReference>
<dbReference type="InterPro" id="IPR006035">
    <property type="entry name" value="Ureohydrolase"/>
</dbReference>
<keyword evidence="6" id="KW-1185">Reference proteome</keyword>
<dbReference type="PANTHER" id="PTHR11358">
    <property type="entry name" value="ARGINASE/AGMATINASE"/>
    <property type="match status" value="1"/>
</dbReference>
<dbReference type="SUPFAM" id="SSF52768">
    <property type="entry name" value="Arginase/deacetylase"/>
    <property type="match status" value="1"/>
</dbReference>
<keyword evidence="3 5" id="KW-0378">Hydrolase</keyword>
<accession>A0AA97FDS6</accession>
<dbReference type="EC" id="3.5.3.11" evidence="5"/>
<dbReference type="EMBL" id="CP043875">
    <property type="protein sequence ID" value="WOF16193.1"/>
    <property type="molecule type" value="Genomic_DNA"/>
</dbReference>
<feature type="binding site" evidence="4">
    <location>
        <position position="214"/>
    </location>
    <ligand>
        <name>Mn(2+)</name>
        <dbReference type="ChEBI" id="CHEBI:29035"/>
        <label>1</label>
    </ligand>
</feature>
<dbReference type="InterPro" id="IPR023696">
    <property type="entry name" value="Ureohydrolase_dom_sf"/>
</dbReference>
<dbReference type="GO" id="GO:0008783">
    <property type="term" value="F:agmatinase activity"/>
    <property type="evidence" value="ECO:0007669"/>
    <property type="project" value="UniProtKB-EC"/>
</dbReference>
<dbReference type="KEGG" id="mefw:F1737_05460"/>
<sequence length="289" mass="31982">MQYFSSSFFADADSSYEEAHYVIFGIPYDGTTSYISGTRDGPKAIREVSYNFETYIPEFDLDMTDIPVKDMGDLEPSSVPEMVVAEVESAVRDFLEDGKFPIMLGGEHSATVGAVRAIKPDCYIVCDAHLDLRDEYGDTPYNHACATRRVLESGVSEIYIIGGRSGPRDEFDLAKEDERIHLYTSDEVRRLGISSVLKTIEERISGKKCYLSIDADAIDCCLTPGLGTPEPFGLTPLDIKEVVDVLGKYASGFDYMEVCPIDAGQTAAVASKIIREFIAVNRMSSEKKY</sequence>
<feature type="binding site" evidence="4">
    <location>
        <position position="216"/>
    </location>
    <ligand>
        <name>Mn(2+)</name>
        <dbReference type="ChEBI" id="CHEBI:29035"/>
        <label>1</label>
    </ligand>
</feature>
<dbReference type="GO" id="GO:0033389">
    <property type="term" value="P:putrescine biosynthetic process from arginine, via agmatine"/>
    <property type="evidence" value="ECO:0007669"/>
    <property type="project" value="TreeGrafter"/>
</dbReference>
<dbReference type="PIRSF" id="PIRSF036979">
    <property type="entry name" value="Arginase"/>
    <property type="match status" value="1"/>
</dbReference>
<feature type="binding site" evidence="4">
    <location>
        <position position="108"/>
    </location>
    <ligand>
        <name>Mn(2+)</name>
        <dbReference type="ChEBI" id="CHEBI:29035"/>
        <label>1</label>
    </ligand>
</feature>
<dbReference type="InterPro" id="IPR005925">
    <property type="entry name" value="Agmatinase-rel"/>
</dbReference>
<comment type="cofactor">
    <cofactor evidence="4">
        <name>Mn(2+)</name>
        <dbReference type="ChEBI" id="CHEBI:29035"/>
    </cofactor>
    <text evidence="4">Binds 2 manganese ions per subunit.</text>
</comment>
<keyword evidence="4" id="KW-0464">Manganese</keyword>
<dbReference type="CDD" id="cd11593">
    <property type="entry name" value="Agmatinase-like_2"/>
    <property type="match status" value="1"/>
</dbReference>
<dbReference type="GeneID" id="85229605"/>